<comment type="caution">
    <text evidence="3">The sequence shown here is derived from an EMBL/GenBank/DDBJ whole genome shotgun (WGS) entry which is preliminary data.</text>
</comment>
<evidence type="ECO:0000256" key="1">
    <source>
        <dbReference type="ARBA" id="ARBA00022729"/>
    </source>
</evidence>
<dbReference type="PANTHER" id="PTHR35869">
    <property type="entry name" value="OUTER-MEMBRANE LIPOPROTEIN CARRIER PROTEIN"/>
    <property type="match status" value="1"/>
</dbReference>
<dbReference type="AlphaFoldDB" id="A0AAW4L5M5"/>
<evidence type="ECO:0000256" key="2">
    <source>
        <dbReference type="SAM" id="SignalP"/>
    </source>
</evidence>
<organism evidence="3 4">
    <name type="scientific">Geoanaerobacter pelophilus</name>
    <dbReference type="NCBI Taxonomy" id="60036"/>
    <lineage>
        <taxon>Bacteria</taxon>
        <taxon>Pseudomonadati</taxon>
        <taxon>Thermodesulfobacteriota</taxon>
        <taxon>Desulfuromonadia</taxon>
        <taxon>Geobacterales</taxon>
        <taxon>Geobacteraceae</taxon>
        <taxon>Geoanaerobacter</taxon>
    </lineage>
</organism>
<dbReference type="SUPFAM" id="SSF89392">
    <property type="entry name" value="Prokaryotic lipoproteins and lipoprotein localization factors"/>
    <property type="match status" value="1"/>
</dbReference>
<dbReference type="Proteomes" id="UP000811899">
    <property type="component" value="Unassembled WGS sequence"/>
</dbReference>
<dbReference type="PANTHER" id="PTHR35869:SF1">
    <property type="entry name" value="OUTER-MEMBRANE LIPOPROTEIN CARRIER PROTEIN"/>
    <property type="match status" value="1"/>
</dbReference>
<dbReference type="Gene3D" id="2.50.20.10">
    <property type="entry name" value="Lipoprotein localisation LolA/LolB/LppX"/>
    <property type="match status" value="1"/>
</dbReference>
<dbReference type="Pfam" id="PF03548">
    <property type="entry name" value="LolA"/>
    <property type="match status" value="1"/>
</dbReference>
<feature type="signal peptide" evidence="2">
    <location>
        <begin position="1"/>
        <end position="20"/>
    </location>
</feature>
<dbReference type="InterPro" id="IPR029046">
    <property type="entry name" value="LolA/LolB/LppX"/>
</dbReference>
<dbReference type="RefSeq" id="WP_214170084.1">
    <property type="nucleotide sequence ID" value="NZ_JAHCVJ010000001.1"/>
</dbReference>
<dbReference type="EMBL" id="JAHCVJ010000001">
    <property type="protein sequence ID" value="MBT0663339.1"/>
    <property type="molecule type" value="Genomic_DNA"/>
</dbReference>
<keyword evidence="1 2" id="KW-0732">Signal</keyword>
<name>A0AAW4L5M5_9BACT</name>
<evidence type="ECO:0000313" key="4">
    <source>
        <dbReference type="Proteomes" id="UP000811899"/>
    </source>
</evidence>
<evidence type="ECO:0000313" key="3">
    <source>
        <dbReference type="EMBL" id="MBT0663339.1"/>
    </source>
</evidence>
<keyword evidence="4" id="KW-1185">Reference proteome</keyword>
<dbReference type="CDD" id="cd16325">
    <property type="entry name" value="LolA"/>
    <property type="match status" value="1"/>
</dbReference>
<protein>
    <submittedName>
        <fullName evidence="3">Outer membrane lipoprotein carrier protein LolA</fullName>
    </submittedName>
</protein>
<gene>
    <name evidence="3" type="ORF">KI809_03405</name>
</gene>
<sequence>MRTFFYAVLLIALVPLTAAAAPMSPVVALEQLRKGFAGMQDFTAEITQEKQLAVMKRKLVSTGTVRFKKPDLFFMELVPPHASRMVLRDSSLDLYFPKEKSRQQIALPADEGLKRWLGLLAKPVTALPEAVDAKADLTGDTQTLTISPRKKGQVHSFTLTSGSDGRLRKLVIDERNGNRTAITFQKMRANVGLSEKDFKVLE</sequence>
<keyword evidence="3" id="KW-0449">Lipoprotein</keyword>
<reference evidence="3 4" key="1">
    <citation type="submission" date="2021-05" db="EMBL/GenBank/DDBJ databases">
        <title>The draft genome of Geobacter pelophilus DSM 12255.</title>
        <authorList>
            <person name="Xu Z."/>
            <person name="Masuda Y."/>
            <person name="Itoh H."/>
            <person name="Senoo K."/>
        </authorList>
    </citation>
    <scope>NUCLEOTIDE SEQUENCE [LARGE SCALE GENOMIC DNA]</scope>
    <source>
        <strain evidence="3 4">DSM 12255</strain>
    </source>
</reference>
<accession>A0AAW4L5M5</accession>
<proteinExistence type="predicted"/>
<dbReference type="InterPro" id="IPR004564">
    <property type="entry name" value="OM_lipoprot_carrier_LolA-like"/>
</dbReference>
<feature type="chain" id="PRO_5043722416" evidence="2">
    <location>
        <begin position="21"/>
        <end position="202"/>
    </location>
</feature>